<dbReference type="Proteomes" id="UP001238155">
    <property type="component" value="Chromosome"/>
</dbReference>
<protein>
    <submittedName>
        <fullName evidence="3">Uncharacterized protein</fullName>
    </submittedName>
</protein>
<dbReference type="InterPro" id="IPR041558">
    <property type="entry name" value="MucBP_2"/>
</dbReference>
<gene>
    <name evidence="3" type="ORF">QFF56_00755</name>
</gene>
<name>A0AAJ6FQG5_9LACO</name>
<dbReference type="Pfam" id="PF17965">
    <property type="entry name" value="MucBP_2"/>
    <property type="match status" value="1"/>
</dbReference>
<dbReference type="AlphaFoldDB" id="A0AAJ6FQG5"/>
<reference evidence="3" key="1">
    <citation type="submission" date="2023-04" db="EMBL/GenBank/DDBJ databases">
        <title>Four porcine-derived lactic acid bacteria strains analyses and their evaluation as potential probiotics based on genomics.</title>
        <authorList>
            <person name="Niu D."/>
        </authorList>
    </citation>
    <scope>NUCLEOTIDE SEQUENCE</scope>
    <source>
        <strain evidence="3">ZSB1</strain>
    </source>
</reference>
<feature type="domain" description="Mub B2-like" evidence="2">
    <location>
        <begin position="92"/>
        <end position="187"/>
    </location>
</feature>
<sequence>MRAGEQRVKVHYVDVYGTETDLSAGKELTAQMQNFAGAAGSTYTNTLWDYAQAGYKLVQAQPEASTGNFDEDPEVEQNYYVYLTHDTKQVAGQTKTVTQTVEYIYGNGPKQGQPVTQAVVQTYIFTATETLDAVTGEVLAIAWSPAQMTTAITSPRIAGYSADKETMASQSITHTTPDQTLIVKLTNTTTFT</sequence>
<dbReference type="RefSeq" id="WP_283534947.1">
    <property type="nucleotide sequence ID" value="NZ_CP123751.1"/>
</dbReference>
<organism evidence="3 4">
    <name type="scientific">Ligilactobacillus animalis</name>
    <dbReference type="NCBI Taxonomy" id="1605"/>
    <lineage>
        <taxon>Bacteria</taxon>
        <taxon>Bacillati</taxon>
        <taxon>Bacillota</taxon>
        <taxon>Bacilli</taxon>
        <taxon>Lactobacillales</taxon>
        <taxon>Lactobacillaceae</taxon>
        <taxon>Ligilactobacillus</taxon>
    </lineage>
</organism>
<feature type="domain" description="Mucin binding" evidence="1">
    <location>
        <begin position="6"/>
        <end position="85"/>
    </location>
</feature>
<dbReference type="Pfam" id="PF17966">
    <property type="entry name" value="Muc_B2"/>
    <property type="match status" value="1"/>
</dbReference>
<evidence type="ECO:0000259" key="2">
    <source>
        <dbReference type="Pfam" id="PF17966"/>
    </source>
</evidence>
<evidence type="ECO:0000259" key="1">
    <source>
        <dbReference type="Pfam" id="PF17965"/>
    </source>
</evidence>
<evidence type="ECO:0000313" key="3">
    <source>
        <dbReference type="EMBL" id="WHQ81094.1"/>
    </source>
</evidence>
<accession>A0AAJ6FQG5</accession>
<proteinExistence type="predicted"/>
<dbReference type="Gene3D" id="2.60.40.4300">
    <property type="match status" value="1"/>
</dbReference>
<dbReference type="InterPro" id="IPR041495">
    <property type="entry name" value="Mub_B2"/>
</dbReference>
<dbReference type="Gene3D" id="3.10.20.470">
    <property type="match status" value="1"/>
</dbReference>
<evidence type="ECO:0000313" key="4">
    <source>
        <dbReference type="Proteomes" id="UP001238155"/>
    </source>
</evidence>
<dbReference type="EMBL" id="CP123751">
    <property type="protein sequence ID" value="WHQ81094.1"/>
    <property type="molecule type" value="Genomic_DNA"/>
</dbReference>